<comment type="caution">
    <text evidence="9">The sequence shown here is derived from an EMBL/GenBank/DDBJ whole genome shotgun (WGS) entry which is preliminary data.</text>
</comment>
<evidence type="ECO:0000256" key="1">
    <source>
        <dbReference type="ARBA" id="ARBA00008944"/>
    </source>
</evidence>
<dbReference type="PANTHER" id="PTHR10277:SF9">
    <property type="entry name" value="2-ISOPROPYLMALATE SYNTHASE 1, CHLOROPLASTIC-RELATED"/>
    <property type="match status" value="1"/>
</dbReference>
<proteinExistence type="inferred from homology"/>
<keyword evidence="10" id="KW-1185">Reference proteome</keyword>
<dbReference type="Proteomes" id="UP001629274">
    <property type="component" value="Unassembled WGS sequence"/>
</dbReference>
<dbReference type="NCBIfam" id="NF006049">
    <property type="entry name" value="PRK08195.1"/>
    <property type="match status" value="1"/>
</dbReference>
<dbReference type="EMBL" id="JAQQDR010000006">
    <property type="protein sequence ID" value="MFM0239847.1"/>
    <property type="molecule type" value="Genomic_DNA"/>
</dbReference>
<dbReference type="GO" id="GO:0008701">
    <property type="term" value="F:4-hydroxy-2-oxovalerate aldolase activity"/>
    <property type="evidence" value="ECO:0007669"/>
    <property type="project" value="UniProtKB-EC"/>
</dbReference>
<dbReference type="EC" id="4.1.3.39" evidence="6 7"/>
<feature type="binding site" evidence="6">
    <location>
        <position position="200"/>
    </location>
    <ligand>
        <name>Mn(2+)</name>
        <dbReference type="ChEBI" id="CHEBI:29035"/>
    </ligand>
</feature>
<dbReference type="PROSITE" id="PS50991">
    <property type="entry name" value="PYR_CT"/>
    <property type="match status" value="1"/>
</dbReference>
<feature type="binding site" evidence="6">
    <location>
        <begin position="17"/>
        <end position="18"/>
    </location>
    <ligand>
        <name>substrate</name>
    </ligand>
</feature>
<feature type="binding site" evidence="6">
    <location>
        <position position="291"/>
    </location>
    <ligand>
        <name>substrate</name>
    </ligand>
</feature>
<gene>
    <name evidence="9" type="primary">dmpG</name>
    <name evidence="9" type="ORF">PQR03_17110</name>
</gene>
<dbReference type="Pfam" id="PF00682">
    <property type="entry name" value="HMGL-like"/>
    <property type="match status" value="1"/>
</dbReference>
<feature type="binding site" evidence="6">
    <location>
        <position position="18"/>
    </location>
    <ligand>
        <name>Mn(2+)</name>
        <dbReference type="ChEBI" id="CHEBI:29035"/>
    </ligand>
</feature>
<dbReference type="Gene3D" id="1.10.8.60">
    <property type="match status" value="1"/>
</dbReference>
<feature type="binding site" evidence="6">
    <location>
        <position position="171"/>
    </location>
    <ligand>
        <name>substrate</name>
    </ligand>
</feature>
<feature type="binding site" evidence="6">
    <location>
        <position position="202"/>
    </location>
    <ligand>
        <name>Mn(2+)</name>
        <dbReference type="ChEBI" id="CHEBI:29035"/>
    </ligand>
</feature>
<evidence type="ECO:0000256" key="2">
    <source>
        <dbReference type="ARBA" id="ARBA00022723"/>
    </source>
</evidence>
<keyword evidence="5 6" id="KW-0456">Lyase</keyword>
<evidence type="ECO:0000256" key="6">
    <source>
        <dbReference type="HAMAP-Rule" id="MF_01656"/>
    </source>
</evidence>
<comment type="similarity">
    <text evidence="1 6">Belongs to the 4-hydroxy-2-oxovalerate aldolase family.</text>
</comment>
<dbReference type="InterPro" id="IPR035685">
    <property type="entry name" value="DRE_TIM_HOA"/>
</dbReference>
<keyword evidence="2 6" id="KW-0479">Metal-binding</keyword>
<comment type="catalytic activity">
    <reaction evidence="6">
        <text>(S)-4-hydroxy-2-oxopentanoate = acetaldehyde + pyruvate</text>
        <dbReference type="Rhea" id="RHEA:22624"/>
        <dbReference type="ChEBI" id="CHEBI:15343"/>
        <dbReference type="ChEBI" id="CHEBI:15361"/>
        <dbReference type="ChEBI" id="CHEBI:73143"/>
        <dbReference type="EC" id="4.1.3.39"/>
    </reaction>
</comment>
<feature type="binding site" evidence="6">
    <location>
        <position position="200"/>
    </location>
    <ligand>
        <name>substrate</name>
    </ligand>
</feature>
<dbReference type="SUPFAM" id="SSF51569">
    <property type="entry name" value="Aldolase"/>
    <property type="match status" value="1"/>
</dbReference>
<dbReference type="PANTHER" id="PTHR10277">
    <property type="entry name" value="HOMOCITRATE SYNTHASE-RELATED"/>
    <property type="match status" value="1"/>
</dbReference>
<dbReference type="NCBIfam" id="TIGR03217">
    <property type="entry name" value="4OH_2_O_val_ald"/>
    <property type="match status" value="1"/>
</dbReference>
<dbReference type="InterPro" id="IPR013785">
    <property type="entry name" value="Aldolase_TIM"/>
</dbReference>
<feature type="active site" description="Proton acceptor" evidence="6">
    <location>
        <position position="21"/>
    </location>
</feature>
<dbReference type="Gene3D" id="3.20.20.70">
    <property type="entry name" value="Aldolase class I"/>
    <property type="match status" value="1"/>
</dbReference>
<evidence type="ECO:0000259" key="8">
    <source>
        <dbReference type="PROSITE" id="PS50991"/>
    </source>
</evidence>
<keyword evidence="3 6" id="KW-0058">Aromatic hydrocarbons catabolism</keyword>
<dbReference type="RefSeq" id="WP_408262452.1">
    <property type="nucleotide sequence ID" value="NZ_JAQQCK010000006.1"/>
</dbReference>
<sequence>MSNENKSKLYIQDVTLRDGMHAVRHQYSLDHVRAIARALDAAKVDAIEVAHGDGLSGSSFNYGFGACTDWAWIEATAEVITHAKLTTLLIPGIGTTHDLKRAYESGVRSVRVATHCTEADVSKQHIEYARELGMDVSGFLMMSHMLEPAKLAEQAKLMESYGAHCVYVTDSGGAMTMDDTAARFRAYDEVLKPETERGIHAHHNLSLGVANSIVAVQNGAIRVDASLAGMGAGAGNAPLEVFIAAADVYGWEHGTDLFALMDAAEELVRPLQDRPVRVDRETLSLGYAGVYSSFLRHAETAAKQYGLDTRTILIELGKRKMVGGQEDMIVDVALDLVQRQKESA</sequence>
<feature type="domain" description="Pyruvate carboxyltransferase" evidence="8">
    <location>
        <begin position="9"/>
        <end position="261"/>
    </location>
</feature>
<dbReference type="InterPro" id="IPR012425">
    <property type="entry name" value="DmpG_comm"/>
</dbReference>
<keyword evidence="4 6" id="KW-0464">Manganese</keyword>
<dbReference type="InterPro" id="IPR050073">
    <property type="entry name" value="2-IPM_HCS-like"/>
</dbReference>
<evidence type="ECO:0000313" key="10">
    <source>
        <dbReference type="Proteomes" id="UP001629274"/>
    </source>
</evidence>
<evidence type="ECO:0000256" key="3">
    <source>
        <dbReference type="ARBA" id="ARBA00022797"/>
    </source>
</evidence>
<dbReference type="InterPro" id="IPR017629">
    <property type="entry name" value="4OH_2_O-val_aldolase"/>
</dbReference>
<evidence type="ECO:0000313" key="9">
    <source>
        <dbReference type="EMBL" id="MFM0239847.1"/>
    </source>
</evidence>
<protein>
    <recommendedName>
        <fullName evidence="6 7">4-hydroxy-2-oxovalerate aldolase</fullName>
        <shortName evidence="6">HOA</shortName>
        <ecNumber evidence="6 7">4.1.3.39</ecNumber>
    </recommendedName>
    <alternativeName>
        <fullName evidence="6">4-hydroxy-2-keto-pentanoic acid aldolase</fullName>
    </alternativeName>
    <alternativeName>
        <fullName evidence="6">4-hydroxy-2-oxopentanoate aldolase</fullName>
    </alternativeName>
</protein>
<dbReference type="CDD" id="cd07943">
    <property type="entry name" value="DRE_TIM_HOA"/>
    <property type="match status" value="1"/>
</dbReference>
<dbReference type="SUPFAM" id="SSF89000">
    <property type="entry name" value="post-HMGL domain-like"/>
    <property type="match status" value="1"/>
</dbReference>
<evidence type="ECO:0000256" key="7">
    <source>
        <dbReference type="NCBIfam" id="TIGR03217"/>
    </source>
</evidence>
<accession>A0ABW9BIL7</accession>
<evidence type="ECO:0000256" key="4">
    <source>
        <dbReference type="ARBA" id="ARBA00023211"/>
    </source>
</evidence>
<evidence type="ECO:0000256" key="5">
    <source>
        <dbReference type="ARBA" id="ARBA00023239"/>
    </source>
</evidence>
<feature type="site" description="Transition state stabilizer" evidence="6">
    <location>
        <position position="17"/>
    </location>
</feature>
<dbReference type="Pfam" id="PF07836">
    <property type="entry name" value="DmpG_comm"/>
    <property type="match status" value="1"/>
</dbReference>
<organism evidence="9 10">
    <name type="scientific">Paraburkholderia phytofirmans</name>
    <dbReference type="NCBI Taxonomy" id="261302"/>
    <lineage>
        <taxon>Bacteria</taxon>
        <taxon>Pseudomonadati</taxon>
        <taxon>Pseudomonadota</taxon>
        <taxon>Betaproteobacteria</taxon>
        <taxon>Burkholderiales</taxon>
        <taxon>Burkholderiaceae</taxon>
        <taxon>Paraburkholderia</taxon>
    </lineage>
</organism>
<dbReference type="HAMAP" id="MF_01656">
    <property type="entry name" value="HOA"/>
    <property type="match status" value="1"/>
</dbReference>
<dbReference type="InterPro" id="IPR000891">
    <property type="entry name" value="PYR_CT"/>
</dbReference>
<reference evidence="9 10" key="1">
    <citation type="journal article" date="2024" name="Chem. Sci.">
        <title>Discovery of megapolipeptins by genome mining of a Burkholderiales bacteria collection.</title>
        <authorList>
            <person name="Paulo B.S."/>
            <person name="Recchia M.J.J."/>
            <person name="Lee S."/>
            <person name="Fergusson C.H."/>
            <person name="Romanowski S.B."/>
            <person name="Hernandez A."/>
            <person name="Krull N."/>
            <person name="Liu D.Y."/>
            <person name="Cavanagh H."/>
            <person name="Bos A."/>
            <person name="Gray C.A."/>
            <person name="Murphy B.T."/>
            <person name="Linington R.G."/>
            <person name="Eustaquio A.S."/>
        </authorList>
    </citation>
    <scope>NUCLEOTIDE SEQUENCE [LARGE SCALE GENOMIC DNA]</scope>
    <source>
        <strain evidence="9 10">RL17-351-BIE-A</strain>
    </source>
</reference>
<name>A0ABW9BIL7_9BURK</name>